<dbReference type="InterPro" id="IPR022430">
    <property type="entry name" value="CHP03684"/>
</dbReference>
<dbReference type="GeneID" id="79948809"/>
<dbReference type="InterPro" id="IPR016437">
    <property type="entry name" value="MCT-1/Tma20"/>
</dbReference>
<dbReference type="PANTHER" id="PTHR22798">
    <property type="entry name" value="MCT-1 PROTEIN"/>
    <property type="match status" value="1"/>
</dbReference>
<dbReference type="SMART" id="SM00359">
    <property type="entry name" value="PUA"/>
    <property type="match status" value="1"/>
</dbReference>
<dbReference type="Gene3D" id="3.10.400.20">
    <property type="match status" value="1"/>
</dbReference>
<sequence length="165" mass="18232">MGKITVRKRYAVRKSKLSKIYGNLSENIGDSADLFRSDRVEIVETTGDAVIYLVDKKPHLMEIEGEIFPTLKGCVEKPFPERHAVVDTGAVAFMAKGADLMRPGIVTATEDIKANKPFVIVDENHKKPLAVGIALMDYAAMIAMESGKVAKNIHYVGDDIWNIEI</sequence>
<dbReference type="NCBIfam" id="TIGR03684">
    <property type="entry name" value="arCOG00985"/>
    <property type="match status" value="1"/>
</dbReference>
<gene>
    <name evidence="2" type="ORF">L1994_00395</name>
</gene>
<accession>A0AAF0FNV5</accession>
<evidence type="ECO:0000313" key="3">
    <source>
        <dbReference type="Proteomes" id="UP001218895"/>
    </source>
</evidence>
<dbReference type="InterPro" id="IPR015947">
    <property type="entry name" value="PUA-like_sf"/>
</dbReference>
<protein>
    <submittedName>
        <fullName evidence="2">RNA-binding protein</fullName>
    </submittedName>
</protein>
<organism evidence="2 3">
    <name type="scientific">Methanomicrobium antiquum</name>
    <dbReference type="NCBI Taxonomy" id="487686"/>
    <lineage>
        <taxon>Archaea</taxon>
        <taxon>Methanobacteriati</taxon>
        <taxon>Methanobacteriota</taxon>
        <taxon>Stenosarchaea group</taxon>
        <taxon>Methanomicrobia</taxon>
        <taxon>Methanomicrobiales</taxon>
        <taxon>Methanomicrobiaceae</taxon>
        <taxon>Methanomicrobium</taxon>
    </lineage>
</organism>
<dbReference type="GO" id="GO:0001731">
    <property type="term" value="P:formation of translation preinitiation complex"/>
    <property type="evidence" value="ECO:0007669"/>
    <property type="project" value="TreeGrafter"/>
</dbReference>
<dbReference type="InterPro" id="IPR004521">
    <property type="entry name" value="Uncharacterised_CHP00451"/>
</dbReference>
<dbReference type="PIRSF" id="PIRSF005067">
    <property type="entry name" value="Tma_RNA-bind_prd"/>
    <property type="match status" value="1"/>
</dbReference>
<evidence type="ECO:0000313" key="2">
    <source>
        <dbReference type="EMBL" id="WFN36892.1"/>
    </source>
</evidence>
<evidence type="ECO:0000259" key="1">
    <source>
        <dbReference type="SMART" id="SM00359"/>
    </source>
</evidence>
<dbReference type="Pfam" id="PF01472">
    <property type="entry name" value="PUA"/>
    <property type="match status" value="1"/>
</dbReference>
<dbReference type="RefSeq" id="WP_278099729.1">
    <property type="nucleotide sequence ID" value="NZ_CP091092.1"/>
</dbReference>
<dbReference type="PANTHER" id="PTHR22798:SF0">
    <property type="entry name" value="MALIGNANT T-CELL-AMPLIFIED SEQUENCE 1"/>
    <property type="match status" value="1"/>
</dbReference>
<dbReference type="NCBIfam" id="TIGR00451">
    <property type="entry name" value="unchar_dom_2"/>
    <property type="match status" value="1"/>
</dbReference>
<dbReference type="NCBIfam" id="NF011153">
    <property type="entry name" value="PRK14560.1-4"/>
    <property type="match status" value="1"/>
</dbReference>
<dbReference type="PROSITE" id="PS50890">
    <property type="entry name" value="PUA"/>
    <property type="match status" value="1"/>
</dbReference>
<dbReference type="AlphaFoldDB" id="A0AAF0FNV5"/>
<dbReference type="SUPFAM" id="SSF88697">
    <property type="entry name" value="PUA domain-like"/>
    <property type="match status" value="1"/>
</dbReference>
<dbReference type="GO" id="GO:0003723">
    <property type="term" value="F:RNA binding"/>
    <property type="evidence" value="ECO:0007669"/>
    <property type="project" value="InterPro"/>
</dbReference>
<dbReference type="Pfam" id="PF09183">
    <property type="entry name" value="DUF1947"/>
    <property type="match status" value="1"/>
</dbReference>
<proteinExistence type="predicted"/>
<dbReference type="EMBL" id="CP091092">
    <property type="protein sequence ID" value="WFN36892.1"/>
    <property type="molecule type" value="Genomic_DNA"/>
</dbReference>
<name>A0AAF0FNV5_9EURY</name>
<keyword evidence="3" id="KW-1185">Reference proteome</keyword>
<dbReference type="Proteomes" id="UP001218895">
    <property type="component" value="Chromosome"/>
</dbReference>
<dbReference type="InterPro" id="IPR002478">
    <property type="entry name" value="PUA"/>
</dbReference>
<reference evidence="2" key="1">
    <citation type="submission" date="2022-01" db="EMBL/GenBank/DDBJ databases">
        <title>Complete genome of Methanomicrobium antiquum DSM 21220.</title>
        <authorList>
            <person name="Chen S.-C."/>
            <person name="You Y.-T."/>
            <person name="Zhou Y.-Z."/>
            <person name="Lai M.-C."/>
        </authorList>
    </citation>
    <scope>NUCLEOTIDE SEQUENCE</scope>
    <source>
        <strain evidence="2">DSM 21220</strain>
    </source>
</reference>
<dbReference type="CDD" id="cd21154">
    <property type="entry name" value="PUA_MJ1432-like"/>
    <property type="match status" value="1"/>
</dbReference>
<feature type="domain" description="PUA" evidence="1">
    <location>
        <begin position="82"/>
        <end position="157"/>
    </location>
</feature>
<dbReference type="InterPro" id="IPR015266">
    <property type="entry name" value="DUF1947"/>
</dbReference>
<dbReference type="KEGG" id="manq:L1994_00395"/>